<evidence type="ECO:0000313" key="4">
    <source>
        <dbReference type="Proteomes" id="UP000198951"/>
    </source>
</evidence>
<feature type="active site" evidence="2">
    <location>
        <position position="46"/>
    </location>
</feature>
<dbReference type="Pfam" id="PF02567">
    <property type="entry name" value="PhzC-PhzF"/>
    <property type="match status" value="1"/>
</dbReference>
<keyword evidence="3" id="KW-0413">Isomerase</keyword>
<dbReference type="Gene3D" id="3.10.310.10">
    <property type="entry name" value="Diaminopimelate Epimerase, Chain A, domain 1"/>
    <property type="match status" value="2"/>
</dbReference>
<organism evidence="3 4">
    <name type="scientific">Flavobacterium gillisiae</name>
    <dbReference type="NCBI Taxonomy" id="150146"/>
    <lineage>
        <taxon>Bacteria</taxon>
        <taxon>Pseudomonadati</taxon>
        <taxon>Bacteroidota</taxon>
        <taxon>Flavobacteriia</taxon>
        <taxon>Flavobacteriales</taxon>
        <taxon>Flavobacteriaceae</taxon>
        <taxon>Flavobacterium</taxon>
    </lineage>
</organism>
<dbReference type="EMBL" id="FNRD01000001">
    <property type="protein sequence ID" value="SEA02332.1"/>
    <property type="molecule type" value="Genomic_DNA"/>
</dbReference>
<comment type="similarity">
    <text evidence="1">Belongs to the PhzF family.</text>
</comment>
<evidence type="ECO:0000256" key="2">
    <source>
        <dbReference type="PIRSR" id="PIRSR016184-1"/>
    </source>
</evidence>
<dbReference type="AlphaFoldDB" id="A0A1H3XUW1"/>
<dbReference type="PIRSF" id="PIRSF016184">
    <property type="entry name" value="PhzC_PhzF"/>
    <property type="match status" value="1"/>
</dbReference>
<dbReference type="OrthoDB" id="9788221at2"/>
<sequence length="288" mass="32605">MNIPFYIVDVFSDRKYAGNQLAVFLDAENIAEDQMQKIAAEINFAESTFISKMNPDETTAQIRIFTPVKEMQFAGHPIIGTSWILMNKIFKSNPQNCTVTVPIGPIPVYQSEGLVWLQAAQPQFFDVFSKDDFVSFSNLELNDFDNRFDIQEVTTGSAFIIVPVKDKKTLEKIELDKSKAENWLEGHCKTAHQALYFFCLEDATLSSRMLCFERNQLIEDAATGSASSCLQAFLLKYHAPVIDIINNQGEFINRPSQIFFEGKLSDGHYDIKIGGKTQLIAKGEWEIE</sequence>
<dbReference type="GO" id="GO:0016853">
    <property type="term" value="F:isomerase activity"/>
    <property type="evidence" value="ECO:0007669"/>
    <property type="project" value="UniProtKB-KW"/>
</dbReference>
<dbReference type="GO" id="GO:0005737">
    <property type="term" value="C:cytoplasm"/>
    <property type="evidence" value="ECO:0007669"/>
    <property type="project" value="TreeGrafter"/>
</dbReference>
<keyword evidence="4" id="KW-1185">Reference proteome</keyword>
<dbReference type="NCBIfam" id="TIGR00654">
    <property type="entry name" value="PhzF_family"/>
    <property type="match status" value="1"/>
</dbReference>
<dbReference type="PANTHER" id="PTHR13774">
    <property type="entry name" value="PHENAZINE BIOSYNTHESIS PROTEIN"/>
    <property type="match status" value="1"/>
</dbReference>
<evidence type="ECO:0000313" key="3">
    <source>
        <dbReference type="EMBL" id="SEA02332.1"/>
    </source>
</evidence>
<dbReference type="InterPro" id="IPR003719">
    <property type="entry name" value="Phenazine_PhzF-like"/>
</dbReference>
<dbReference type="Proteomes" id="UP000198951">
    <property type="component" value="Unassembled WGS sequence"/>
</dbReference>
<dbReference type="RefSeq" id="WP_091084492.1">
    <property type="nucleotide sequence ID" value="NZ_FNRD01000001.1"/>
</dbReference>
<dbReference type="SUPFAM" id="SSF54506">
    <property type="entry name" value="Diaminopimelate epimerase-like"/>
    <property type="match status" value="1"/>
</dbReference>
<proteinExistence type="inferred from homology"/>
<gene>
    <name evidence="3" type="ORF">SAMN05443667_101644</name>
</gene>
<name>A0A1H3XUW1_9FLAO</name>
<dbReference type="STRING" id="150146.SAMN05443667_101644"/>
<protein>
    <submittedName>
        <fullName evidence="3">Trans-2,3-dihydro-3-hydroxyanthranilate isomerase</fullName>
    </submittedName>
</protein>
<accession>A0A1H3XUW1</accession>
<reference evidence="4" key="1">
    <citation type="submission" date="2016-10" db="EMBL/GenBank/DDBJ databases">
        <authorList>
            <person name="Varghese N."/>
            <person name="Submissions S."/>
        </authorList>
    </citation>
    <scope>NUCLEOTIDE SEQUENCE [LARGE SCALE GENOMIC DNA]</scope>
    <source>
        <strain evidence="4">DSM 22376</strain>
    </source>
</reference>
<evidence type="ECO:0000256" key="1">
    <source>
        <dbReference type="ARBA" id="ARBA00008270"/>
    </source>
</evidence>
<dbReference type="PANTHER" id="PTHR13774:SF32">
    <property type="entry name" value="ANTISENSE-ENHANCING SEQUENCE 1"/>
    <property type="match status" value="1"/>
</dbReference>